<comment type="caution">
    <text evidence="1">The sequence shown here is derived from an EMBL/GenBank/DDBJ whole genome shotgun (WGS) entry which is preliminary data.</text>
</comment>
<dbReference type="EMBL" id="JACXAI010000002">
    <property type="protein sequence ID" value="MBD1379108.1"/>
    <property type="molecule type" value="Genomic_DNA"/>
</dbReference>
<organism evidence="1 2">
    <name type="scientific">Metabacillus arenae</name>
    <dbReference type="NCBI Taxonomy" id="2771434"/>
    <lineage>
        <taxon>Bacteria</taxon>
        <taxon>Bacillati</taxon>
        <taxon>Bacillota</taxon>
        <taxon>Bacilli</taxon>
        <taxon>Bacillales</taxon>
        <taxon>Bacillaceae</taxon>
        <taxon>Metabacillus</taxon>
    </lineage>
</organism>
<dbReference type="InterPro" id="IPR025545">
    <property type="entry name" value="YozD"/>
</dbReference>
<protein>
    <submittedName>
        <fullName evidence="1">YozD family protein</fullName>
    </submittedName>
</protein>
<dbReference type="RefSeq" id="WP_191155426.1">
    <property type="nucleotide sequence ID" value="NZ_JACXAI010000002.1"/>
</dbReference>
<gene>
    <name evidence="1" type="ORF">IC621_02590</name>
</gene>
<evidence type="ECO:0000313" key="1">
    <source>
        <dbReference type="EMBL" id="MBD1379108.1"/>
    </source>
</evidence>
<dbReference type="Pfam" id="PF14162">
    <property type="entry name" value="YozD"/>
    <property type="match status" value="1"/>
</dbReference>
<dbReference type="Proteomes" id="UP000626844">
    <property type="component" value="Unassembled WGS sequence"/>
</dbReference>
<evidence type="ECO:0000313" key="2">
    <source>
        <dbReference type="Proteomes" id="UP000626844"/>
    </source>
</evidence>
<sequence length="54" mass="6325">MKEIEISIDTEEIAEFLFDNLIRNGYSPTEDELDVVADIVFDFFIHKGIVQEEF</sequence>
<reference evidence="1" key="1">
    <citation type="submission" date="2020-09" db="EMBL/GenBank/DDBJ databases">
        <title>A novel bacterium of genus Bacillus, isolated from South China Sea.</title>
        <authorList>
            <person name="Huang H."/>
            <person name="Mo K."/>
            <person name="Hu Y."/>
        </authorList>
    </citation>
    <scope>NUCLEOTIDE SEQUENCE</scope>
    <source>
        <strain evidence="1">IB182487</strain>
    </source>
</reference>
<name>A0A926NEQ3_9BACI</name>
<accession>A0A926NEQ3</accession>
<proteinExistence type="predicted"/>
<dbReference type="AlphaFoldDB" id="A0A926NEQ3"/>
<keyword evidence="2" id="KW-1185">Reference proteome</keyword>